<dbReference type="PANTHER" id="PTHR42711:SF1">
    <property type="entry name" value="ABC-TRANSPORT PROTEIN, ATP-BINDING COMPONENT"/>
    <property type="match status" value="1"/>
</dbReference>
<dbReference type="InterPro" id="IPR050763">
    <property type="entry name" value="ABC_transporter_ATP-binding"/>
</dbReference>
<dbReference type="Proteomes" id="UP000694287">
    <property type="component" value="Unassembled WGS sequence"/>
</dbReference>
<organism evidence="7 8">
    <name type="scientific">Pseudonocardia abyssalis</name>
    <dbReference type="NCBI Taxonomy" id="2792008"/>
    <lineage>
        <taxon>Bacteria</taxon>
        <taxon>Bacillati</taxon>
        <taxon>Actinomycetota</taxon>
        <taxon>Actinomycetes</taxon>
        <taxon>Pseudonocardiales</taxon>
        <taxon>Pseudonocardiaceae</taxon>
        <taxon>Pseudonocardia</taxon>
    </lineage>
</organism>
<dbReference type="Pfam" id="PF13732">
    <property type="entry name" value="DrrA1-3_C"/>
    <property type="match status" value="1"/>
</dbReference>
<keyword evidence="3" id="KW-0547">Nucleotide-binding</keyword>
<gene>
    <name evidence="7" type="ORF">I4I81_28495</name>
</gene>
<dbReference type="InterPro" id="IPR003593">
    <property type="entry name" value="AAA+_ATPase"/>
</dbReference>
<dbReference type="InterPro" id="IPR003439">
    <property type="entry name" value="ABC_transporter-like_ATP-bd"/>
</dbReference>
<evidence type="ECO:0000313" key="8">
    <source>
        <dbReference type="Proteomes" id="UP000694287"/>
    </source>
</evidence>
<evidence type="ECO:0000256" key="3">
    <source>
        <dbReference type="ARBA" id="ARBA00022741"/>
    </source>
</evidence>
<evidence type="ECO:0000256" key="4">
    <source>
        <dbReference type="ARBA" id="ARBA00022840"/>
    </source>
</evidence>
<dbReference type="EMBL" id="JADQDK010000001">
    <property type="protein sequence ID" value="MBW0138175.1"/>
    <property type="molecule type" value="Genomic_DNA"/>
</dbReference>
<evidence type="ECO:0000256" key="5">
    <source>
        <dbReference type="ARBA" id="ARBA00023251"/>
    </source>
</evidence>
<dbReference type="Pfam" id="PF00005">
    <property type="entry name" value="ABC_tran"/>
    <property type="match status" value="1"/>
</dbReference>
<accession>A0ABS6V0Y9</accession>
<dbReference type="GO" id="GO:0005524">
    <property type="term" value="F:ATP binding"/>
    <property type="evidence" value="ECO:0007669"/>
    <property type="project" value="UniProtKB-KW"/>
</dbReference>
<evidence type="ECO:0000259" key="6">
    <source>
        <dbReference type="PROSITE" id="PS50893"/>
    </source>
</evidence>
<evidence type="ECO:0000313" key="7">
    <source>
        <dbReference type="EMBL" id="MBW0138175.1"/>
    </source>
</evidence>
<name>A0ABS6V0Y9_9PSEU</name>
<comment type="caution">
    <text evidence="7">The sequence shown here is derived from an EMBL/GenBank/DDBJ whole genome shotgun (WGS) entry which is preliminary data.</text>
</comment>
<feature type="domain" description="ABC transporter" evidence="6">
    <location>
        <begin position="3"/>
        <end position="239"/>
    </location>
</feature>
<evidence type="ECO:0000256" key="1">
    <source>
        <dbReference type="ARBA" id="ARBA00004202"/>
    </source>
</evidence>
<proteinExistence type="predicted"/>
<keyword evidence="2" id="KW-0813">Transport</keyword>
<reference evidence="7 8" key="1">
    <citation type="submission" date="2020-11" db="EMBL/GenBank/DDBJ databases">
        <title>Pseudonocardia abyssalis sp. nov. and Pseudonocardia oceani sp. nov., description and phylogenomic analysis of two novel actinomycetes isolated from the deep Southern Ocean.</title>
        <authorList>
            <person name="Parra J."/>
        </authorList>
    </citation>
    <scope>NUCLEOTIDE SEQUENCE [LARGE SCALE GENOMIC DNA]</scope>
    <source>
        <strain evidence="7 8">KRD-168</strain>
    </source>
</reference>
<dbReference type="PANTHER" id="PTHR42711">
    <property type="entry name" value="ABC TRANSPORTER ATP-BINDING PROTEIN"/>
    <property type="match status" value="1"/>
</dbReference>
<dbReference type="InterPro" id="IPR025302">
    <property type="entry name" value="DrrA1/2-like_C"/>
</dbReference>
<protein>
    <submittedName>
        <fullName evidence="7">ATP-binding cassette domain-containing protein</fullName>
    </submittedName>
</protein>
<keyword evidence="8" id="KW-1185">Reference proteome</keyword>
<sequence>MIIRTEGLGREFRVRRARITAVADVTLDVARGEAVGFLGPNGAGKSTTIKMLTGVLVPSSGTARVCGLDPVRERKALARRIGVVFGQRSQLWWDLPLAESFALHGAIHRVPAAQHRERLDECVELLDMAAFLGTPVRQLSLGQRMRGEVTAALLHSPELLVLDEPTIGLDLASKERLRTFLSAVNARGDVTLLLTTHDLPDVERLCRRVVVIDRGRVLVDDDLTTLRRRFAGHRTLVVELVEPAGPLQGLAGVVGVAVEAQGLRQRLEFTDATTAAALIAEVARRVELRDVTVDEPSIEDLVRTLYAS</sequence>
<dbReference type="RefSeq" id="WP_218601463.1">
    <property type="nucleotide sequence ID" value="NZ_JADQDJ010000022.1"/>
</dbReference>
<keyword evidence="4 7" id="KW-0067">ATP-binding</keyword>
<keyword evidence="5" id="KW-0046">Antibiotic resistance</keyword>
<comment type="subcellular location">
    <subcellularLocation>
        <location evidence="1">Cell membrane</location>
        <topology evidence="1">Peripheral membrane protein</topology>
    </subcellularLocation>
</comment>
<dbReference type="PROSITE" id="PS50893">
    <property type="entry name" value="ABC_TRANSPORTER_2"/>
    <property type="match status" value="1"/>
</dbReference>
<dbReference type="SMART" id="SM00382">
    <property type="entry name" value="AAA"/>
    <property type="match status" value="1"/>
</dbReference>
<evidence type="ECO:0000256" key="2">
    <source>
        <dbReference type="ARBA" id="ARBA00022448"/>
    </source>
</evidence>